<evidence type="ECO:0000256" key="6">
    <source>
        <dbReference type="ARBA" id="ARBA00022840"/>
    </source>
</evidence>
<gene>
    <name evidence="13" type="primary">yegS</name>
    <name evidence="13" type="ORF">EXU30_02310</name>
</gene>
<dbReference type="NCBIfam" id="NF009602">
    <property type="entry name" value="PRK13054.1"/>
    <property type="match status" value="1"/>
</dbReference>
<feature type="binding site" evidence="11">
    <location>
        <position position="222"/>
    </location>
    <ligand>
        <name>Mg(2+)</name>
        <dbReference type="ChEBI" id="CHEBI:18420"/>
    </ligand>
</feature>
<accession>A0A411PDS3</accession>
<evidence type="ECO:0000313" key="13">
    <source>
        <dbReference type="EMBL" id="QBF81654.1"/>
    </source>
</evidence>
<feature type="active site" description="Proton acceptor" evidence="11">
    <location>
        <position position="276"/>
    </location>
</feature>
<dbReference type="InterPro" id="IPR045540">
    <property type="entry name" value="YegS/DAGK_C"/>
</dbReference>
<organism evidence="13 14">
    <name type="scientific">Shewanella maritima</name>
    <dbReference type="NCBI Taxonomy" id="2520507"/>
    <lineage>
        <taxon>Bacteria</taxon>
        <taxon>Pseudomonadati</taxon>
        <taxon>Pseudomonadota</taxon>
        <taxon>Gammaproteobacteria</taxon>
        <taxon>Alteromonadales</taxon>
        <taxon>Shewanellaceae</taxon>
        <taxon>Shewanella</taxon>
    </lineage>
</organism>
<dbReference type="PROSITE" id="PS50146">
    <property type="entry name" value="DAGK"/>
    <property type="match status" value="1"/>
</dbReference>
<evidence type="ECO:0000256" key="3">
    <source>
        <dbReference type="ARBA" id="ARBA00022723"/>
    </source>
</evidence>
<dbReference type="Pfam" id="PF00781">
    <property type="entry name" value="DAGK_cat"/>
    <property type="match status" value="1"/>
</dbReference>
<comment type="cofactor">
    <cofactor evidence="11">
        <name>Mg(2+)</name>
        <dbReference type="ChEBI" id="CHEBI:18420"/>
    </cofactor>
    <cofactor evidence="11">
        <name>Ca(2+)</name>
        <dbReference type="ChEBI" id="CHEBI:29108"/>
    </cofactor>
    <text evidence="11">Binds 1 Mg(2+) ion per subunit. Ca(2+) may be able to substitute.</text>
</comment>
<protein>
    <recommendedName>
        <fullName evidence="11">Probable lipid kinase YegS-like</fullName>
        <ecNumber evidence="11">2.7.1.-</ecNumber>
    </recommendedName>
</protein>
<keyword evidence="7 11" id="KW-0460">Magnesium</keyword>
<dbReference type="Gene3D" id="3.40.50.10330">
    <property type="entry name" value="Probable inorganic polyphosphate/atp-NAD kinase, domain 1"/>
    <property type="match status" value="1"/>
</dbReference>
<feature type="binding site" evidence="11">
    <location>
        <begin position="65"/>
        <end position="71"/>
    </location>
    <ligand>
        <name>ATP</name>
        <dbReference type="ChEBI" id="CHEBI:30616"/>
    </ligand>
</feature>
<name>A0A411PDS3_9GAMM</name>
<keyword evidence="8 11" id="KW-0443">Lipid metabolism</keyword>
<dbReference type="GO" id="GO:0008654">
    <property type="term" value="P:phospholipid biosynthetic process"/>
    <property type="evidence" value="ECO:0007669"/>
    <property type="project" value="UniProtKB-UniRule"/>
</dbReference>
<dbReference type="GO" id="GO:0005737">
    <property type="term" value="C:cytoplasm"/>
    <property type="evidence" value="ECO:0007669"/>
    <property type="project" value="UniProtKB-SubCell"/>
</dbReference>
<keyword evidence="2 11" id="KW-0808">Transferase</keyword>
<dbReference type="Proteomes" id="UP000291106">
    <property type="component" value="Chromosome"/>
</dbReference>
<dbReference type="GO" id="GO:0005524">
    <property type="term" value="F:ATP binding"/>
    <property type="evidence" value="ECO:0007669"/>
    <property type="project" value="UniProtKB-UniRule"/>
</dbReference>
<dbReference type="InterPro" id="IPR017438">
    <property type="entry name" value="ATP-NAD_kinase_N"/>
</dbReference>
<feature type="binding site" evidence="11">
    <location>
        <position position="98"/>
    </location>
    <ligand>
        <name>ATP</name>
        <dbReference type="ChEBI" id="CHEBI:30616"/>
    </ligand>
</feature>
<evidence type="ECO:0000259" key="12">
    <source>
        <dbReference type="PROSITE" id="PS50146"/>
    </source>
</evidence>
<feature type="binding site" evidence="11">
    <location>
        <position position="39"/>
    </location>
    <ligand>
        <name>ATP</name>
        <dbReference type="ChEBI" id="CHEBI:30616"/>
    </ligand>
</feature>
<evidence type="ECO:0000256" key="1">
    <source>
        <dbReference type="ARBA" id="ARBA00022516"/>
    </source>
</evidence>
<keyword evidence="5 11" id="KW-0418">Kinase</keyword>
<dbReference type="GO" id="GO:0001727">
    <property type="term" value="F:lipid kinase activity"/>
    <property type="evidence" value="ECO:0007669"/>
    <property type="project" value="UniProtKB-UniRule"/>
</dbReference>
<dbReference type="PANTHER" id="PTHR12358:SF106">
    <property type="entry name" value="LIPID KINASE YEGS"/>
    <property type="match status" value="1"/>
</dbReference>
<evidence type="ECO:0000256" key="9">
    <source>
        <dbReference type="ARBA" id="ARBA00023209"/>
    </source>
</evidence>
<evidence type="ECO:0000256" key="4">
    <source>
        <dbReference type="ARBA" id="ARBA00022741"/>
    </source>
</evidence>
<sequence length="308" mass="33120">MAVNAITLILNGKKAGLPQIREAVYAYRDQGIDVSVRVTWESQDMPRLIDEAIEQGAKRLVIGGGDGSVNEAVTALLNSNYASHLESLPEVAILPLGTANDFATACEIPSTPTQALELAINGTATLVDVIKANERYCVNIAAAGFGAQVTAETPVELKNFLGGGAYTLTGLAKALGFKPYPGKINSEFGQHSGEIIVGAMCNGRQAGGGQVLAPNAYINDGLMDVTLLRGFSPVELPQVVEEIKSMKREANFCHHFQTSWLEFDFDVPLPLNLDGEPYPNKKVRFELIPQVLKLVVPQRCPCIKTQVV</sequence>
<feature type="domain" description="DAGKc" evidence="12">
    <location>
        <begin position="1"/>
        <end position="136"/>
    </location>
</feature>
<dbReference type="RefSeq" id="WP_130597628.1">
    <property type="nucleotide sequence ID" value="NZ_CP036200.1"/>
</dbReference>
<comment type="function">
    <text evidence="11">Probably phosphorylates lipids; the in vivo substrate is unknown.</text>
</comment>
<dbReference type="GO" id="GO:0000287">
    <property type="term" value="F:magnesium ion binding"/>
    <property type="evidence" value="ECO:0007669"/>
    <property type="project" value="UniProtKB-UniRule"/>
</dbReference>
<dbReference type="Gene3D" id="2.60.200.40">
    <property type="match status" value="1"/>
</dbReference>
<dbReference type="PANTHER" id="PTHR12358">
    <property type="entry name" value="SPHINGOSINE KINASE"/>
    <property type="match status" value="1"/>
</dbReference>
<dbReference type="InterPro" id="IPR016064">
    <property type="entry name" value="NAD/diacylglycerol_kinase_sf"/>
</dbReference>
<dbReference type="EMBL" id="CP036200">
    <property type="protein sequence ID" value="QBF81654.1"/>
    <property type="molecule type" value="Genomic_DNA"/>
</dbReference>
<keyword evidence="14" id="KW-1185">Reference proteome</keyword>
<evidence type="ECO:0000256" key="5">
    <source>
        <dbReference type="ARBA" id="ARBA00022777"/>
    </source>
</evidence>
<keyword evidence="6 11" id="KW-0067">ATP-binding</keyword>
<comment type="subcellular location">
    <subcellularLocation>
        <location evidence="11">Cytoplasm</location>
    </subcellularLocation>
</comment>
<evidence type="ECO:0000256" key="10">
    <source>
        <dbReference type="ARBA" id="ARBA00023264"/>
    </source>
</evidence>
<evidence type="ECO:0000256" key="2">
    <source>
        <dbReference type="ARBA" id="ARBA00022679"/>
    </source>
</evidence>
<dbReference type="HAMAP" id="MF_01377">
    <property type="entry name" value="YegS"/>
    <property type="match status" value="1"/>
</dbReference>
<evidence type="ECO:0000256" key="8">
    <source>
        <dbReference type="ARBA" id="ARBA00023098"/>
    </source>
</evidence>
<evidence type="ECO:0000256" key="11">
    <source>
        <dbReference type="HAMAP-Rule" id="MF_01377"/>
    </source>
</evidence>
<comment type="caution">
    <text evidence="11">Lacks conserved residue(s) required for the propagation of feature annotation.</text>
</comment>
<comment type="similarity">
    <text evidence="11">Belongs to the diacylglycerol/lipid kinase family. YegS lipid kinase subfamily.</text>
</comment>
<keyword evidence="11" id="KW-0963">Cytoplasm</keyword>
<dbReference type="InterPro" id="IPR005218">
    <property type="entry name" value="Diacylglycerol/lipid_kinase"/>
</dbReference>
<dbReference type="InterPro" id="IPR022433">
    <property type="entry name" value="Lip_kinase_YegS"/>
</dbReference>
<keyword evidence="9 11" id="KW-0594">Phospholipid biosynthesis</keyword>
<dbReference type="OrthoDB" id="142078at2"/>
<keyword evidence="1 11" id="KW-0444">Lipid biosynthesis</keyword>
<reference evidence="13 14" key="1">
    <citation type="submission" date="2019-02" db="EMBL/GenBank/DDBJ databases">
        <title>Shewanella sp. D4-2 isolated from Dokdo Island.</title>
        <authorList>
            <person name="Baek K."/>
        </authorList>
    </citation>
    <scope>NUCLEOTIDE SEQUENCE [LARGE SCALE GENOMIC DNA]</scope>
    <source>
        <strain evidence="13 14">D4-2</strain>
    </source>
</reference>
<dbReference type="KEGG" id="smai:EXU30_02310"/>
<dbReference type="SMART" id="SM00046">
    <property type="entry name" value="DAGKc"/>
    <property type="match status" value="1"/>
</dbReference>
<evidence type="ECO:0000256" key="7">
    <source>
        <dbReference type="ARBA" id="ARBA00022842"/>
    </source>
</evidence>
<dbReference type="Pfam" id="PF19279">
    <property type="entry name" value="YegS_C"/>
    <property type="match status" value="1"/>
</dbReference>
<dbReference type="NCBIfam" id="TIGR00147">
    <property type="entry name" value="YegS/Rv2252/BmrU family lipid kinase"/>
    <property type="match status" value="1"/>
</dbReference>
<keyword evidence="10 11" id="KW-1208">Phospholipid metabolism</keyword>
<keyword evidence="4 11" id="KW-0547">Nucleotide-binding</keyword>
<dbReference type="AlphaFoldDB" id="A0A411PDS3"/>
<dbReference type="InterPro" id="IPR050187">
    <property type="entry name" value="Lipid_Phosphate_FormReg"/>
</dbReference>
<proteinExistence type="inferred from homology"/>
<keyword evidence="3 11" id="KW-0479">Metal-binding</keyword>
<dbReference type="SUPFAM" id="SSF111331">
    <property type="entry name" value="NAD kinase/diacylglycerol kinase-like"/>
    <property type="match status" value="1"/>
</dbReference>
<dbReference type="InterPro" id="IPR001206">
    <property type="entry name" value="Diacylglycerol_kinase_cat_dom"/>
</dbReference>
<dbReference type="GO" id="GO:0005886">
    <property type="term" value="C:plasma membrane"/>
    <property type="evidence" value="ECO:0007669"/>
    <property type="project" value="TreeGrafter"/>
</dbReference>
<evidence type="ECO:0000313" key="14">
    <source>
        <dbReference type="Proteomes" id="UP000291106"/>
    </source>
</evidence>
<feature type="binding site" evidence="11">
    <location>
        <position position="220"/>
    </location>
    <ligand>
        <name>Mg(2+)</name>
        <dbReference type="ChEBI" id="CHEBI:18420"/>
    </ligand>
</feature>
<dbReference type="EC" id="2.7.1.-" evidence="11"/>